<dbReference type="Proteomes" id="UP000540787">
    <property type="component" value="Unassembled WGS sequence"/>
</dbReference>
<dbReference type="Gene3D" id="3.30.1380.10">
    <property type="match status" value="1"/>
</dbReference>
<dbReference type="InterPro" id="IPR009045">
    <property type="entry name" value="Zn_M74/Hedgehog-like"/>
</dbReference>
<comment type="caution">
    <text evidence="1">The sequence shown here is derived from an EMBL/GenBank/DDBJ whole genome shotgun (WGS) entry which is preliminary data.</text>
</comment>
<evidence type="ECO:0000313" key="1">
    <source>
        <dbReference type="EMBL" id="MBB6136358.1"/>
    </source>
</evidence>
<protein>
    <recommendedName>
        <fullName evidence="3">Extensin-like C-terminal domain-containing protein</fullName>
    </recommendedName>
</protein>
<reference evidence="1 2" key="1">
    <citation type="submission" date="2020-08" db="EMBL/GenBank/DDBJ databases">
        <title>The Agave Microbiome: Exploring the role of microbial communities in plant adaptations to desert environments.</title>
        <authorList>
            <person name="Partida-Martinez L.P."/>
        </authorList>
    </citation>
    <scope>NUCLEOTIDE SEQUENCE [LARGE SCALE GENOMIC DNA]</scope>
    <source>
        <strain evidence="1 2">AT3.2</strain>
    </source>
</reference>
<sequence length="164" mass="18811">MTDAKPDPLRPTQDSRGFFMLPRAARDAGYYTYGTMDKRPDRGGYQYAHPIMMTAILRVAHEWQKIDPRRVGVGNISRADMRDDGEHATHLDGLQVDLRPIRKDGVECPVSCFSPEYDRAATTKIIELFRAFTPVQVVWFNDMSIPFVRPMRGHHDHFHVGLRG</sequence>
<proteinExistence type="predicted"/>
<dbReference type="RefSeq" id="WP_183557875.1">
    <property type="nucleotide sequence ID" value="NZ_JACHBX010000006.1"/>
</dbReference>
<organism evidence="1 2">
    <name type="scientific">Massilia aurea</name>
    <dbReference type="NCBI Taxonomy" id="373040"/>
    <lineage>
        <taxon>Bacteria</taxon>
        <taxon>Pseudomonadati</taxon>
        <taxon>Pseudomonadota</taxon>
        <taxon>Betaproteobacteria</taxon>
        <taxon>Burkholderiales</taxon>
        <taxon>Oxalobacteraceae</taxon>
        <taxon>Telluria group</taxon>
        <taxon>Massilia</taxon>
    </lineage>
</organism>
<evidence type="ECO:0000313" key="2">
    <source>
        <dbReference type="Proteomes" id="UP000540787"/>
    </source>
</evidence>
<accession>A0A7W9X4I1</accession>
<dbReference type="EMBL" id="JACHBX010000006">
    <property type="protein sequence ID" value="MBB6136358.1"/>
    <property type="molecule type" value="Genomic_DNA"/>
</dbReference>
<evidence type="ECO:0008006" key="3">
    <source>
        <dbReference type="Google" id="ProtNLM"/>
    </source>
</evidence>
<gene>
    <name evidence="1" type="ORF">HD842_004536</name>
</gene>
<dbReference type="SUPFAM" id="SSF55166">
    <property type="entry name" value="Hedgehog/DD-peptidase"/>
    <property type="match status" value="1"/>
</dbReference>
<name>A0A7W9X4I1_9BURK</name>
<dbReference type="AlphaFoldDB" id="A0A7W9X4I1"/>
<keyword evidence="2" id="KW-1185">Reference proteome</keyword>